<dbReference type="Proteomes" id="UP000319619">
    <property type="component" value="Unassembled WGS sequence"/>
</dbReference>
<comment type="similarity">
    <text evidence="1">Belongs to the outer membrane factor (OMF) (TC 1.B.17) family.</text>
</comment>
<dbReference type="EMBL" id="NJBN01000004">
    <property type="protein sequence ID" value="TKJ40680.1"/>
    <property type="molecule type" value="Genomic_DNA"/>
</dbReference>
<dbReference type="SUPFAM" id="SSF56954">
    <property type="entry name" value="Outer membrane efflux proteins (OEP)"/>
    <property type="match status" value="1"/>
</dbReference>
<dbReference type="GO" id="GO:0015562">
    <property type="term" value="F:efflux transmembrane transporter activity"/>
    <property type="evidence" value="ECO:0007669"/>
    <property type="project" value="InterPro"/>
</dbReference>
<reference evidence="3 4" key="1">
    <citation type="submission" date="2017-06" db="EMBL/GenBank/DDBJ databases">
        <title>Novel microbial phyla capable of carbon fixation and sulfur reduction in deep-sea sediments.</title>
        <authorList>
            <person name="Huang J."/>
            <person name="Baker B."/>
            <person name="Wang Y."/>
        </authorList>
    </citation>
    <scope>NUCLEOTIDE SEQUENCE [LARGE SCALE GENOMIC DNA]</scope>
    <source>
        <strain evidence="3">B3_LCP</strain>
    </source>
</reference>
<dbReference type="PANTHER" id="PTHR30203:SF24">
    <property type="entry name" value="BLR4935 PROTEIN"/>
    <property type="match status" value="1"/>
</dbReference>
<feature type="coiled-coil region" evidence="2">
    <location>
        <begin position="182"/>
        <end position="233"/>
    </location>
</feature>
<keyword evidence="2" id="KW-0175">Coiled coil</keyword>
<proteinExistence type="inferred from homology"/>
<evidence type="ECO:0000313" key="4">
    <source>
        <dbReference type="Proteomes" id="UP000319619"/>
    </source>
</evidence>
<name>A0A532V0E2_UNCL8</name>
<dbReference type="AlphaFoldDB" id="A0A532V0E2"/>
<dbReference type="PANTHER" id="PTHR30203">
    <property type="entry name" value="OUTER MEMBRANE CATION EFFLUX PROTEIN"/>
    <property type="match status" value="1"/>
</dbReference>
<dbReference type="InterPro" id="IPR010131">
    <property type="entry name" value="MdtP/NodT-like"/>
</dbReference>
<evidence type="ECO:0000256" key="2">
    <source>
        <dbReference type="SAM" id="Coils"/>
    </source>
</evidence>
<dbReference type="Pfam" id="PF02321">
    <property type="entry name" value="OEP"/>
    <property type="match status" value="2"/>
</dbReference>
<feature type="coiled-coil region" evidence="2">
    <location>
        <begin position="349"/>
        <end position="383"/>
    </location>
</feature>
<comment type="caution">
    <text evidence="3">The sequence shown here is derived from an EMBL/GenBank/DDBJ whole genome shotgun (WGS) entry which is preliminary data.</text>
</comment>
<dbReference type="InterPro" id="IPR003423">
    <property type="entry name" value="OMP_efflux"/>
</dbReference>
<dbReference type="Gene3D" id="1.20.1600.10">
    <property type="entry name" value="Outer membrane efflux proteins (OEP)"/>
    <property type="match status" value="1"/>
</dbReference>
<sequence>MLTYMENGMRIISQTISKGHHLPVLQLVKKMSKALLIITMSIVIYVVGSPQPTDAQIIQLDPDLVSHIQEALANNPDLAAWRNRVEAANERIPQVGSWPDPTVGISIANLPTNTFAFDQEAMTAAWIKVGQRIPLGGKPKAKSRIAESNFEAIQIGQEDKIFVIAREVTQTWYDWAYWQEAVKTVDINIDLLENLIAAARRKYETGRGLQQDILRAETERTRLEDRRVVLRQTSLTTGRRMAVLLGRHPDNPPESPGGLSEAFIAVNREILLRDLLKHNPSFNRIKAEVDATEARISFARRNWWPDLNLGVGYGYRQDSPEGMERPDFFTVSAGFSIPLYGGRKQGSAVEEAKAISREIVEQMKSLELELRFALEKLLDEDKRLGEQTTLYREGVIPQAEATLDAATAEYTVGRVDFEALLMAETAVYNAQLDYFARLRDRLKTRAALSALVGDEILIGKSEINH</sequence>
<evidence type="ECO:0000256" key="1">
    <source>
        <dbReference type="ARBA" id="ARBA00007613"/>
    </source>
</evidence>
<protein>
    <recommendedName>
        <fullName evidence="5">Transporter</fullName>
    </recommendedName>
</protein>
<evidence type="ECO:0008006" key="5">
    <source>
        <dbReference type="Google" id="ProtNLM"/>
    </source>
</evidence>
<gene>
    <name evidence="3" type="ORF">CEE37_06875</name>
</gene>
<accession>A0A532V0E2</accession>
<organism evidence="3 4">
    <name type="scientific">candidate division LCP-89 bacterium B3_LCP</name>
    <dbReference type="NCBI Taxonomy" id="2012998"/>
    <lineage>
        <taxon>Bacteria</taxon>
        <taxon>Pseudomonadati</taxon>
        <taxon>Bacteria division LCP-89</taxon>
    </lineage>
</organism>
<evidence type="ECO:0000313" key="3">
    <source>
        <dbReference type="EMBL" id="TKJ40680.1"/>
    </source>
</evidence>